<dbReference type="Gene3D" id="3.40.50.1820">
    <property type="entry name" value="alpha/beta hydrolase"/>
    <property type="match status" value="1"/>
</dbReference>
<feature type="domain" description="AB hydrolase-1" evidence="1">
    <location>
        <begin position="64"/>
        <end position="310"/>
    </location>
</feature>
<dbReference type="InterPro" id="IPR029058">
    <property type="entry name" value="AB_hydrolase_fold"/>
</dbReference>
<dbReference type="PANTHER" id="PTHR43798:SF33">
    <property type="entry name" value="HYDROLASE, PUTATIVE (AFU_ORTHOLOGUE AFUA_2G14860)-RELATED"/>
    <property type="match status" value="1"/>
</dbReference>
<evidence type="ECO:0000259" key="1">
    <source>
        <dbReference type="Pfam" id="PF12697"/>
    </source>
</evidence>
<dbReference type="PANTHER" id="PTHR43798">
    <property type="entry name" value="MONOACYLGLYCEROL LIPASE"/>
    <property type="match status" value="1"/>
</dbReference>
<comment type="caution">
    <text evidence="2">The sequence shown here is derived from an EMBL/GenBank/DDBJ whole genome shotgun (WGS) entry which is preliminary data.</text>
</comment>
<accession>A0ABW9Y7S5</accession>
<sequence length="321" mass="33863">MRFPKLALSLIVAATAIGGCAVLTDRRADERERQAEADYPPTGQVLSVAGRRVHAHVQGSGPDLVLIHGASGNTRDFTFALVDRLAQDYRVIAFDRPGLGWTDDLGEAGVSPFAQAELLRAAADQLGVRRPIVLGHSYGGSVAMAWGLSDTPDVSALVILSGATMPWPGGLGPYYAVTGTRLGGATVVPVITAFVPPARAAQVVDGIFAPDAAPVGYADYIGVGLSMRRQSLRANGRQVWGLKPYVMQMAEAYPRLSLPVEIVHGTADTTVPADIHAIPLSRLLPNAQLTLLPDVAHMPHHTHPDAVIAAIHRAAARAGLR</sequence>
<dbReference type="EMBL" id="JAAATW010000003">
    <property type="protein sequence ID" value="NBE08631.1"/>
    <property type="molecule type" value="Genomic_DNA"/>
</dbReference>
<dbReference type="RefSeq" id="WP_161767685.1">
    <property type="nucleotide sequence ID" value="NZ_JAAATW010000003.1"/>
</dbReference>
<dbReference type="InterPro" id="IPR000073">
    <property type="entry name" value="AB_hydrolase_1"/>
</dbReference>
<evidence type="ECO:0000313" key="3">
    <source>
        <dbReference type="Proteomes" id="UP001517376"/>
    </source>
</evidence>
<dbReference type="Proteomes" id="UP001517376">
    <property type="component" value="Unassembled WGS sequence"/>
</dbReference>
<keyword evidence="3" id="KW-1185">Reference proteome</keyword>
<keyword evidence="2" id="KW-0378">Hydrolase</keyword>
<dbReference type="Pfam" id="PF12697">
    <property type="entry name" value="Abhydrolase_6"/>
    <property type="match status" value="1"/>
</dbReference>
<dbReference type="PRINTS" id="PR00111">
    <property type="entry name" value="ABHYDROLASE"/>
</dbReference>
<reference evidence="3" key="1">
    <citation type="submission" date="2020-01" db="EMBL/GenBank/DDBJ databases">
        <title>Sphingomonas sp. strain CSW-10.</title>
        <authorList>
            <person name="Chen W.-M."/>
        </authorList>
    </citation>
    <scope>NUCLEOTIDE SEQUENCE [LARGE SCALE GENOMIC DNA]</scope>
    <source>
        <strain evidence="3">CCP-1</strain>
    </source>
</reference>
<dbReference type="PROSITE" id="PS51257">
    <property type="entry name" value="PROKAR_LIPOPROTEIN"/>
    <property type="match status" value="1"/>
</dbReference>
<dbReference type="GO" id="GO:0016787">
    <property type="term" value="F:hydrolase activity"/>
    <property type="evidence" value="ECO:0007669"/>
    <property type="project" value="UniProtKB-KW"/>
</dbReference>
<name>A0ABW9Y7S5_9RHOB</name>
<gene>
    <name evidence="2" type="ORF">GU920_13905</name>
</gene>
<proteinExistence type="predicted"/>
<organism evidence="2 3">
    <name type="scientific">Paragemmobacter ruber</name>
    <dbReference type="NCBI Taxonomy" id="1985673"/>
    <lineage>
        <taxon>Bacteria</taxon>
        <taxon>Pseudomonadati</taxon>
        <taxon>Pseudomonadota</taxon>
        <taxon>Alphaproteobacteria</taxon>
        <taxon>Rhodobacterales</taxon>
        <taxon>Paracoccaceae</taxon>
        <taxon>Paragemmobacter</taxon>
    </lineage>
</organism>
<protein>
    <submittedName>
        <fullName evidence="2">Alpha/beta fold hydrolase</fullName>
    </submittedName>
</protein>
<dbReference type="InterPro" id="IPR050266">
    <property type="entry name" value="AB_hydrolase_sf"/>
</dbReference>
<dbReference type="SUPFAM" id="SSF53474">
    <property type="entry name" value="alpha/beta-Hydrolases"/>
    <property type="match status" value="1"/>
</dbReference>
<evidence type="ECO:0000313" key="2">
    <source>
        <dbReference type="EMBL" id="NBE08631.1"/>
    </source>
</evidence>